<accession>A0ABV6BAA1</accession>
<dbReference type="EMBL" id="JBHLXP010000001">
    <property type="protein sequence ID" value="MFC0047793.1"/>
    <property type="molecule type" value="Genomic_DNA"/>
</dbReference>
<organism evidence="2 3">
    <name type="scientific">Rheinheimera tilapiae</name>
    <dbReference type="NCBI Taxonomy" id="875043"/>
    <lineage>
        <taxon>Bacteria</taxon>
        <taxon>Pseudomonadati</taxon>
        <taxon>Pseudomonadota</taxon>
        <taxon>Gammaproteobacteria</taxon>
        <taxon>Chromatiales</taxon>
        <taxon>Chromatiaceae</taxon>
        <taxon>Rheinheimera</taxon>
    </lineage>
</organism>
<sequence>MSDSNTPIVSDDEAVNLFWKMNNGDDSKDSKPEISDSGLDQGGGATPAGPEEQHSQDINGHGQAEDDPWAEVPEQLRNEYLTAKQRAEQYESQYHAVTGRLAPTQRELEAARKQLAEIEKQKGAKGDSDAVPTASDIAGKSMQQLHEEWPDVAVAMQTLLEAQRQEFEQRLTPLQQMEAERRQQQEQAAIQNELTRLSQAHPDYAQIASNPAFENWVATQPRSVQAMYGSTSADDNIVLLNLYKGATGAAQPAPKPRQSKPLSDHAEIPRKGAGRAAVDPESLDPVELFMRLNANKS</sequence>
<feature type="compositionally biased region" description="Basic and acidic residues" evidence="1">
    <location>
        <begin position="23"/>
        <end position="34"/>
    </location>
</feature>
<evidence type="ECO:0000256" key="1">
    <source>
        <dbReference type="SAM" id="MobiDB-lite"/>
    </source>
</evidence>
<reference evidence="2 3" key="1">
    <citation type="submission" date="2024-09" db="EMBL/GenBank/DDBJ databases">
        <authorList>
            <person name="Sun Q."/>
            <person name="Mori K."/>
        </authorList>
    </citation>
    <scope>NUCLEOTIDE SEQUENCE [LARGE SCALE GENOMIC DNA]</scope>
    <source>
        <strain evidence="2 3">KCTC 23315</strain>
    </source>
</reference>
<keyword evidence="3" id="KW-1185">Reference proteome</keyword>
<evidence type="ECO:0000313" key="3">
    <source>
        <dbReference type="Proteomes" id="UP001589813"/>
    </source>
</evidence>
<proteinExistence type="predicted"/>
<comment type="caution">
    <text evidence="2">The sequence shown here is derived from an EMBL/GenBank/DDBJ whole genome shotgun (WGS) entry which is preliminary data.</text>
</comment>
<feature type="region of interest" description="Disordered" evidence="1">
    <location>
        <begin position="247"/>
        <end position="285"/>
    </location>
</feature>
<evidence type="ECO:0008006" key="4">
    <source>
        <dbReference type="Google" id="ProtNLM"/>
    </source>
</evidence>
<evidence type="ECO:0000313" key="2">
    <source>
        <dbReference type="EMBL" id="MFC0047793.1"/>
    </source>
</evidence>
<name>A0ABV6BAA1_9GAMM</name>
<dbReference type="Proteomes" id="UP001589813">
    <property type="component" value="Unassembled WGS sequence"/>
</dbReference>
<gene>
    <name evidence="2" type="ORF">ACFFJP_05795</name>
</gene>
<dbReference type="RefSeq" id="WP_377241375.1">
    <property type="nucleotide sequence ID" value="NZ_JBHLXP010000001.1"/>
</dbReference>
<feature type="region of interest" description="Disordered" evidence="1">
    <location>
        <begin position="20"/>
        <end position="84"/>
    </location>
</feature>
<protein>
    <recommendedName>
        <fullName evidence="4">Scaffolding protein</fullName>
    </recommendedName>
</protein>